<keyword evidence="6" id="KW-0346">Stress response</keyword>
<dbReference type="GO" id="GO:0003677">
    <property type="term" value="F:DNA binding"/>
    <property type="evidence" value="ECO:0007669"/>
    <property type="project" value="UniProtKB-UniRule"/>
</dbReference>
<dbReference type="InterPro" id="IPR007627">
    <property type="entry name" value="RNA_pol_sigma70_r2"/>
</dbReference>
<accession>A0A5C6W2V3</accession>
<evidence type="ECO:0000259" key="7">
    <source>
        <dbReference type="Pfam" id="PF04542"/>
    </source>
</evidence>
<evidence type="ECO:0000313" key="8">
    <source>
        <dbReference type="EMBL" id="TXC90644.1"/>
    </source>
</evidence>
<evidence type="ECO:0000256" key="2">
    <source>
        <dbReference type="ARBA" id="ARBA00023015"/>
    </source>
</evidence>
<dbReference type="GO" id="GO:0016987">
    <property type="term" value="F:sigma factor activity"/>
    <property type="evidence" value="ECO:0007669"/>
    <property type="project" value="UniProtKB-UniRule"/>
</dbReference>
<gene>
    <name evidence="6" type="primary">sigI</name>
    <name evidence="8" type="ORF">FS935_12080</name>
</gene>
<dbReference type="GO" id="GO:0005737">
    <property type="term" value="C:cytoplasm"/>
    <property type="evidence" value="ECO:0007669"/>
    <property type="project" value="UniProtKB-SubCell"/>
</dbReference>
<dbReference type="OrthoDB" id="3190733at2"/>
<keyword evidence="9" id="KW-1185">Reference proteome</keyword>
<dbReference type="GO" id="GO:0006352">
    <property type="term" value="P:DNA-templated transcription initiation"/>
    <property type="evidence" value="ECO:0007669"/>
    <property type="project" value="UniProtKB-UniRule"/>
</dbReference>
<dbReference type="SUPFAM" id="SSF88946">
    <property type="entry name" value="Sigma2 domain of RNA polymerase sigma factors"/>
    <property type="match status" value="1"/>
</dbReference>
<evidence type="ECO:0000256" key="6">
    <source>
        <dbReference type="HAMAP-Rule" id="MF_02064"/>
    </source>
</evidence>
<dbReference type="InterPro" id="IPR013325">
    <property type="entry name" value="RNA_pol_sigma_r2"/>
</dbReference>
<feature type="domain" description="RNA polymerase sigma-70 region 2" evidence="7">
    <location>
        <begin position="24"/>
        <end position="93"/>
    </location>
</feature>
<dbReference type="RefSeq" id="WP_146948849.1">
    <property type="nucleotide sequence ID" value="NZ_VOQF01000006.1"/>
</dbReference>
<evidence type="ECO:0000256" key="4">
    <source>
        <dbReference type="ARBA" id="ARBA00023125"/>
    </source>
</evidence>
<dbReference type="AlphaFoldDB" id="A0A5C6W2V3"/>
<dbReference type="Pfam" id="PF04542">
    <property type="entry name" value="Sigma70_r2"/>
    <property type="match status" value="1"/>
</dbReference>
<comment type="activity regulation">
    <text evidence="6">Negatively regulated by the anti-sigma-I factor RsgI.</text>
</comment>
<evidence type="ECO:0000256" key="1">
    <source>
        <dbReference type="ARBA" id="ARBA00022490"/>
    </source>
</evidence>
<reference evidence="8 9" key="1">
    <citation type="journal article" date="2005" name="Int. J. Syst. Evol. Microbiol.">
        <title>Bacillus litoralis sp. nov., isolated from a tidal flat of the Yellow Sea in Korea.</title>
        <authorList>
            <person name="Yoon J.H."/>
            <person name="Oh T.K."/>
        </authorList>
    </citation>
    <scope>NUCLEOTIDE SEQUENCE [LARGE SCALE GENOMIC DNA]</scope>
    <source>
        <strain evidence="8 9">SW-211</strain>
    </source>
</reference>
<protein>
    <recommendedName>
        <fullName evidence="6">RNA polymerase sigma factor SigI</fullName>
    </recommendedName>
</protein>
<comment type="function">
    <text evidence="6">Sigma factors are initiation factors that promote the attachment of RNA polymerase to specific initiation sites and are then released.</text>
</comment>
<keyword evidence="3 6" id="KW-0731">Sigma factor</keyword>
<dbReference type="Gene3D" id="1.10.1740.10">
    <property type="match status" value="1"/>
</dbReference>
<dbReference type="EMBL" id="VOQF01000006">
    <property type="protein sequence ID" value="TXC90644.1"/>
    <property type="molecule type" value="Genomic_DNA"/>
</dbReference>
<comment type="similarity">
    <text evidence="6">Belongs to the sigma-70 factor family. SigI subfamily.</text>
</comment>
<keyword evidence="1 6" id="KW-0963">Cytoplasm</keyword>
<dbReference type="HAMAP" id="MF_02064">
    <property type="entry name" value="Sigma70_SigI"/>
    <property type="match status" value="1"/>
</dbReference>
<comment type="subunit">
    <text evidence="6">Interacts with RsgI.</text>
</comment>
<evidence type="ECO:0000256" key="5">
    <source>
        <dbReference type="ARBA" id="ARBA00023163"/>
    </source>
</evidence>
<sequence length="240" mass="28516">MNNDELISVITNCKNGDQLTREQLIQHYRPYILNTASHICKRYISWSEEESSISLIAFNKAIDTFEQHSGRTFLNYAYLLIQRDLIDFYKREKSEQHLSITFVDSEQGNNMMDVEKSVDTYRRSLTSNELVDEIIDFDHALNEFKVSFEELEKHSPKHKDTRKKLYQLSDVFILDAECKHHFFLKKRLPVSLFCKKTGYSKKTLEKHRKYFISLILLKLNPQWVQLSAYIIDFQGKEEEL</sequence>
<keyword evidence="2 6" id="KW-0805">Transcription regulation</keyword>
<feature type="DNA-binding region" description="H-T-H motif" evidence="6">
    <location>
        <begin position="190"/>
        <end position="209"/>
    </location>
</feature>
<feature type="short sequence motif" description="Polymerase core binding" evidence="6">
    <location>
        <begin position="49"/>
        <end position="62"/>
    </location>
</feature>
<dbReference type="Proteomes" id="UP000321363">
    <property type="component" value="Unassembled WGS sequence"/>
</dbReference>
<keyword evidence="5 6" id="KW-0804">Transcription</keyword>
<keyword evidence="4 6" id="KW-0238">DNA-binding</keyword>
<comment type="caution">
    <text evidence="8">The sequence shown here is derived from an EMBL/GenBank/DDBJ whole genome shotgun (WGS) entry which is preliminary data.</text>
</comment>
<dbReference type="PIRSF" id="PIRSF038953">
    <property type="entry name" value="SigI"/>
    <property type="match status" value="1"/>
</dbReference>
<comment type="subcellular location">
    <subcellularLocation>
        <location evidence="6">Cytoplasm</location>
    </subcellularLocation>
</comment>
<proteinExistence type="inferred from homology"/>
<dbReference type="InterPro" id="IPR014244">
    <property type="entry name" value="RNA_pol_sigma-I"/>
</dbReference>
<name>A0A5C6W2V3_9BACI</name>
<evidence type="ECO:0000256" key="3">
    <source>
        <dbReference type="ARBA" id="ARBA00023082"/>
    </source>
</evidence>
<organism evidence="8 9">
    <name type="scientific">Metabacillus litoralis</name>
    <dbReference type="NCBI Taxonomy" id="152268"/>
    <lineage>
        <taxon>Bacteria</taxon>
        <taxon>Bacillati</taxon>
        <taxon>Bacillota</taxon>
        <taxon>Bacilli</taxon>
        <taxon>Bacillales</taxon>
        <taxon>Bacillaceae</taxon>
        <taxon>Metabacillus</taxon>
    </lineage>
</organism>
<evidence type="ECO:0000313" key="9">
    <source>
        <dbReference type="Proteomes" id="UP000321363"/>
    </source>
</evidence>